<feature type="compositionally biased region" description="Basic and acidic residues" evidence="1">
    <location>
        <begin position="275"/>
        <end position="323"/>
    </location>
</feature>
<evidence type="ECO:0000313" key="2">
    <source>
        <dbReference type="EMBL" id="KXT07317.1"/>
    </source>
</evidence>
<dbReference type="Proteomes" id="UP000070133">
    <property type="component" value="Unassembled WGS sequence"/>
</dbReference>
<dbReference type="EMBL" id="LFZN01000002">
    <property type="protein sequence ID" value="KXT07317.1"/>
    <property type="molecule type" value="Genomic_DNA"/>
</dbReference>
<name>A0A139HXZ4_9PEZI</name>
<feature type="compositionally biased region" description="Basic and acidic residues" evidence="1">
    <location>
        <begin position="253"/>
        <end position="269"/>
    </location>
</feature>
<reference evidence="2 3" key="1">
    <citation type="submission" date="2015-07" db="EMBL/GenBank/DDBJ databases">
        <title>Comparative genomics of the Sigatoka disease complex on banana suggests a link between parallel evolutionary changes in Pseudocercospora fijiensis and Pseudocercospora eumusae and increased virulence on the banana host.</title>
        <authorList>
            <person name="Chang T.-C."/>
            <person name="Salvucci A."/>
            <person name="Crous P.W."/>
            <person name="Stergiopoulos I."/>
        </authorList>
    </citation>
    <scope>NUCLEOTIDE SEQUENCE [LARGE SCALE GENOMIC DNA]</scope>
    <source>
        <strain evidence="2 3">CBS 114824</strain>
    </source>
</reference>
<dbReference type="OrthoDB" id="3649449at2759"/>
<keyword evidence="3" id="KW-1185">Reference proteome</keyword>
<evidence type="ECO:0000256" key="1">
    <source>
        <dbReference type="SAM" id="MobiDB-lite"/>
    </source>
</evidence>
<organism evidence="2 3">
    <name type="scientific">Pseudocercospora eumusae</name>
    <dbReference type="NCBI Taxonomy" id="321146"/>
    <lineage>
        <taxon>Eukaryota</taxon>
        <taxon>Fungi</taxon>
        <taxon>Dikarya</taxon>
        <taxon>Ascomycota</taxon>
        <taxon>Pezizomycotina</taxon>
        <taxon>Dothideomycetes</taxon>
        <taxon>Dothideomycetidae</taxon>
        <taxon>Mycosphaerellales</taxon>
        <taxon>Mycosphaerellaceae</taxon>
        <taxon>Pseudocercospora</taxon>
    </lineage>
</organism>
<feature type="compositionally biased region" description="Basic and acidic residues" evidence="1">
    <location>
        <begin position="194"/>
        <end position="227"/>
    </location>
</feature>
<comment type="caution">
    <text evidence="2">The sequence shown here is derived from an EMBL/GenBank/DDBJ whole genome shotgun (WGS) entry which is preliminary data.</text>
</comment>
<protein>
    <submittedName>
        <fullName evidence="2">Uncharacterized protein</fullName>
    </submittedName>
</protein>
<evidence type="ECO:0000313" key="3">
    <source>
        <dbReference type="Proteomes" id="UP000070133"/>
    </source>
</evidence>
<gene>
    <name evidence="2" type="ORF">AC578_448</name>
</gene>
<dbReference type="AlphaFoldDB" id="A0A139HXZ4"/>
<feature type="region of interest" description="Disordered" evidence="1">
    <location>
        <begin position="1"/>
        <end position="348"/>
    </location>
</feature>
<sequence>MPGYPDESFRDHRRDRRPAHDYDEYDDDIYRRPAPKSRDPYDEPKTSSRRRKDTYDASDEDDYVPRHSHRHSKEKVSEEPEIPPPPIGEDRDEYAKPEKPRRKAREVRPPPGAIPVPGTEVADGYGDGASLAPEPNRRRQHGRSPYDGDAEKRSRKGVRSPYDEVEPAPRKPARSPRSPMDEEPEPISHKSHRRRDELDDPEPPRRSKGRDHEDELPRRSKPVKDPYDDLPPPKSSRHARRPPHGDDSDDYEAPPRRRRDDRDRHRYDDGYGTERPSRAKRDDYYDRGYRTDGRDARRDRHGERRGDPRRDSTGRRRDHRYADDYDDDYDRPRREKGRRGKKNGADFDEMLEKGKKGWEKAAPIAKPLLTQLANAYINNNGRAPAH</sequence>
<dbReference type="STRING" id="321146.A0A139HXZ4"/>
<proteinExistence type="predicted"/>
<accession>A0A139HXZ4</accession>
<feature type="compositionally biased region" description="Basic and acidic residues" evidence="1">
    <location>
        <begin position="7"/>
        <end position="46"/>
    </location>
</feature>